<dbReference type="EMBL" id="OZ034817">
    <property type="protein sequence ID" value="CAL1380280.1"/>
    <property type="molecule type" value="Genomic_DNA"/>
</dbReference>
<dbReference type="Proteomes" id="UP001497516">
    <property type="component" value="Chromosome 4"/>
</dbReference>
<name>A0AAV2E337_9ROSI</name>
<feature type="chain" id="PRO_5043584415" evidence="1">
    <location>
        <begin position="26"/>
        <end position="468"/>
    </location>
</feature>
<evidence type="ECO:0000313" key="3">
    <source>
        <dbReference type="Proteomes" id="UP001497516"/>
    </source>
</evidence>
<feature type="signal peptide" evidence="1">
    <location>
        <begin position="1"/>
        <end position="25"/>
    </location>
</feature>
<evidence type="ECO:0000256" key="1">
    <source>
        <dbReference type="SAM" id="SignalP"/>
    </source>
</evidence>
<protein>
    <submittedName>
        <fullName evidence="2">Uncharacterized protein</fullName>
    </submittedName>
</protein>
<evidence type="ECO:0000313" key="2">
    <source>
        <dbReference type="EMBL" id="CAL1380280.1"/>
    </source>
</evidence>
<proteinExistence type="predicted"/>
<dbReference type="AlphaFoldDB" id="A0AAV2E337"/>
<sequence length="468" mass="50860">MRGALSPLLLLYSLLERWISRAAVAVFESSWRNQNKEDWYKESSPACTQAMGMDEILIKNEIGGRLLAVASLMPEKASRGVEWRRARQCCLRKRTRLFASAELGFPEERPLKRLRHKQKNQWRFWLPSSSELDGEEPVLAPLAGSNTQKTEVRIEHPAPCENPAPSTPFGEGICPAKSKRGRTEDWNTPLGDLAPCVSPSNWKSTIQASPSIPSAVDVKRDDKSGVADLRRRLVWPRKIKTVKIGSAPEIPVLLNGILGQILRVKNQKNSPCQRSPIPSANLIADSHCGSRLLLGLTGPLPYKIAQLNANRPLCSDRCWVLSPEAKLVATPSQQWPVPEFASGKGTRSLPSSARVVARGVPSLGNFLSPSQVPGMLPPMSVAGSAIPAASSSLVSVARGTFSLGHFNFNSNNTRLLPPVSITESAIPLVSTTLVNNGSSFIPLGLLRPIPVIEKTLPMASNALSLHAC</sequence>
<accession>A0AAV2E337</accession>
<organism evidence="2 3">
    <name type="scientific">Linum trigynum</name>
    <dbReference type="NCBI Taxonomy" id="586398"/>
    <lineage>
        <taxon>Eukaryota</taxon>
        <taxon>Viridiplantae</taxon>
        <taxon>Streptophyta</taxon>
        <taxon>Embryophyta</taxon>
        <taxon>Tracheophyta</taxon>
        <taxon>Spermatophyta</taxon>
        <taxon>Magnoliopsida</taxon>
        <taxon>eudicotyledons</taxon>
        <taxon>Gunneridae</taxon>
        <taxon>Pentapetalae</taxon>
        <taxon>rosids</taxon>
        <taxon>fabids</taxon>
        <taxon>Malpighiales</taxon>
        <taxon>Linaceae</taxon>
        <taxon>Linum</taxon>
    </lineage>
</organism>
<gene>
    <name evidence="2" type="ORF">LTRI10_LOCUS21734</name>
</gene>
<keyword evidence="1" id="KW-0732">Signal</keyword>
<reference evidence="2 3" key="1">
    <citation type="submission" date="2024-04" db="EMBL/GenBank/DDBJ databases">
        <authorList>
            <person name="Fracassetti M."/>
        </authorList>
    </citation>
    <scope>NUCLEOTIDE SEQUENCE [LARGE SCALE GENOMIC DNA]</scope>
</reference>
<keyword evidence="3" id="KW-1185">Reference proteome</keyword>